<dbReference type="Proteomes" id="UP001150603">
    <property type="component" value="Unassembled WGS sequence"/>
</dbReference>
<protein>
    <submittedName>
        <fullName evidence="1">Uncharacterized protein</fullName>
    </submittedName>
</protein>
<reference evidence="1" key="1">
    <citation type="submission" date="2022-07" db="EMBL/GenBank/DDBJ databases">
        <title>Phylogenomic reconstructions and comparative analyses of Kickxellomycotina fungi.</title>
        <authorList>
            <person name="Reynolds N.K."/>
            <person name="Stajich J.E."/>
            <person name="Barry K."/>
            <person name="Grigoriev I.V."/>
            <person name="Crous P."/>
            <person name="Smith M.E."/>
        </authorList>
    </citation>
    <scope>NUCLEOTIDE SEQUENCE</scope>
    <source>
        <strain evidence="1">NRRL 5244</strain>
    </source>
</reference>
<sequence>MESVNLHQVPDSEQSAITPKQCRSAHDKEECPWLPALNALGISSPFEIPQFTDYKIPECKRAPNTYAGGIRIVDVIGTVSMAHLSATSGYRLARPRLIKA</sequence>
<dbReference type="EMBL" id="JANBPW010000482">
    <property type="protein sequence ID" value="KAJ1949335.1"/>
    <property type="molecule type" value="Genomic_DNA"/>
</dbReference>
<evidence type="ECO:0000313" key="1">
    <source>
        <dbReference type="EMBL" id="KAJ1949335.1"/>
    </source>
</evidence>
<name>A0ACC1JEM6_9FUNG</name>
<accession>A0ACC1JEM6</accession>
<keyword evidence="2" id="KW-1185">Reference proteome</keyword>
<gene>
    <name evidence="1" type="ORF">FBU59_001189</name>
</gene>
<comment type="caution">
    <text evidence="1">The sequence shown here is derived from an EMBL/GenBank/DDBJ whole genome shotgun (WGS) entry which is preliminary data.</text>
</comment>
<organism evidence="1 2">
    <name type="scientific">Linderina macrospora</name>
    <dbReference type="NCBI Taxonomy" id="4868"/>
    <lineage>
        <taxon>Eukaryota</taxon>
        <taxon>Fungi</taxon>
        <taxon>Fungi incertae sedis</taxon>
        <taxon>Zoopagomycota</taxon>
        <taxon>Kickxellomycotina</taxon>
        <taxon>Kickxellomycetes</taxon>
        <taxon>Kickxellales</taxon>
        <taxon>Kickxellaceae</taxon>
        <taxon>Linderina</taxon>
    </lineage>
</organism>
<proteinExistence type="predicted"/>
<evidence type="ECO:0000313" key="2">
    <source>
        <dbReference type="Proteomes" id="UP001150603"/>
    </source>
</evidence>